<evidence type="ECO:0000313" key="3">
    <source>
        <dbReference type="EMBL" id="KAK8719303.1"/>
    </source>
</evidence>
<feature type="non-terminal residue" evidence="3">
    <location>
        <position position="135"/>
    </location>
</feature>
<gene>
    <name evidence="3" type="ORF">OTU49_014115</name>
</gene>
<sequence>MMMLVLLPSWAAACCLALATIGACVVLSSTIHSAYTHLPHQSENPGSARVTRSASINADTSGVIVNLEMALSGSSSSPVEPIRPLLDLSGSEEGEVQSEDPQPRFDQSAPHNVSGLTGTAAYLHCLVLNLGNRSV</sequence>
<name>A0AAW0VQH6_CHEQU</name>
<protein>
    <submittedName>
        <fullName evidence="3">Uncharacterized protein</fullName>
    </submittedName>
</protein>
<proteinExistence type="predicted"/>
<keyword evidence="4" id="KW-1185">Reference proteome</keyword>
<dbReference type="EMBL" id="JARKIK010002482">
    <property type="protein sequence ID" value="KAK8719307.1"/>
    <property type="molecule type" value="Genomic_DNA"/>
</dbReference>
<dbReference type="EMBL" id="JARKIK010002482">
    <property type="protein sequence ID" value="KAK8719308.1"/>
    <property type="molecule type" value="Genomic_DNA"/>
</dbReference>
<accession>A0AAW0VQH6</accession>
<keyword evidence="2" id="KW-0732">Signal</keyword>
<dbReference type="EMBL" id="JARKIK010002482">
    <property type="protein sequence ID" value="KAK8719304.1"/>
    <property type="molecule type" value="Genomic_DNA"/>
</dbReference>
<reference evidence="3 4" key="1">
    <citation type="journal article" date="2024" name="BMC Genomics">
        <title>Genome assembly of redclaw crayfish (Cherax quadricarinatus) provides insights into its immune adaptation and hypoxia tolerance.</title>
        <authorList>
            <person name="Liu Z."/>
            <person name="Zheng J."/>
            <person name="Li H."/>
            <person name="Fang K."/>
            <person name="Wang S."/>
            <person name="He J."/>
            <person name="Zhou D."/>
            <person name="Weng S."/>
            <person name="Chi M."/>
            <person name="Gu Z."/>
            <person name="He J."/>
            <person name="Li F."/>
            <person name="Wang M."/>
        </authorList>
    </citation>
    <scope>NUCLEOTIDE SEQUENCE [LARGE SCALE GENOMIC DNA]</scope>
    <source>
        <strain evidence="3">ZL_2023a</strain>
    </source>
</reference>
<dbReference type="EMBL" id="JARKIK010002482">
    <property type="protein sequence ID" value="KAK8719305.1"/>
    <property type="molecule type" value="Genomic_DNA"/>
</dbReference>
<evidence type="ECO:0000313" key="4">
    <source>
        <dbReference type="Proteomes" id="UP001445076"/>
    </source>
</evidence>
<dbReference type="EMBL" id="JARKIK010002482">
    <property type="protein sequence ID" value="KAK8719306.1"/>
    <property type="molecule type" value="Genomic_DNA"/>
</dbReference>
<dbReference type="AlphaFoldDB" id="A0AAW0VQH6"/>
<organism evidence="3 4">
    <name type="scientific">Cherax quadricarinatus</name>
    <name type="common">Australian red claw crayfish</name>
    <dbReference type="NCBI Taxonomy" id="27406"/>
    <lineage>
        <taxon>Eukaryota</taxon>
        <taxon>Metazoa</taxon>
        <taxon>Ecdysozoa</taxon>
        <taxon>Arthropoda</taxon>
        <taxon>Crustacea</taxon>
        <taxon>Multicrustacea</taxon>
        <taxon>Malacostraca</taxon>
        <taxon>Eumalacostraca</taxon>
        <taxon>Eucarida</taxon>
        <taxon>Decapoda</taxon>
        <taxon>Pleocyemata</taxon>
        <taxon>Astacidea</taxon>
        <taxon>Parastacoidea</taxon>
        <taxon>Parastacidae</taxon>
        <taxon>Cherax</taxon>
    </lineage>
</organism>
<feature type="chain" id="PRO_5044717234" evidence="2">
    <location>
        <begin position="18"/>
        <end position="135"/>
    </location>
</feature>
<feature type="signal peptide" evidence="2">
    <location>
        <begin position="1"/>
        <end position="17"/>
    </location>
</feature>
<evidence type="ECO:0000256" key="2">
    <source>
        <dbReference type="SAM" id="SignalP"/>
    </source>
</evidence>
<reference evidence="3" key="2">
    <citation type="submission" date="2024-01" db="EMBL/GenBank/DDBJ databases">
        <authorList>
            <person name="He J."/>
            <person name="Wang M."/>
            <person name="Zheng J."/>
            <person name="Liu Z."/>
        </authorList>
    </citation>
    <scope>NUCLEOTIDE SEQUENCE</scope>
    <source>
        <strain evidence="3">ZL_2023a</strain>
        <tissue evidence="3">Muscle</tissue>
    </source>
</reference>
<comment type="caution">
    <text evidence="3">The sequence shown here is derived from an EMBL/GenBank/DDBJ whole genome shotgun (WGS) entry which is preliminary data.</text>
</comment>
<dbReference type="Proteomes" id="UP001445076">
    <property type="component" value="Unassembled WGS sequence"/>
</dbReference>
<dbReference type="EMBL" id="JARKIK010002482">
    <property type="protein sequence ID" value="KAK8719303.1"/>
    <property type="molecule type" value="Genomic_DNA"/>
</dbReference>
<feature type="region of interest" description="Disordered" evidence="1">
    <location>
        <begin position="72"/>
        <end position="107"/>
    </location>
</feature>
<evidence type="ECO:0000256" key="1">
    <source>
        <dbReference type="SAM" id="MobiDB-lite"/>
    </source>
</evidence>